<evidence type="ECO:0000313" key="2">
    <source>
        <dbReference type="Proteomes" id="UP001139011"/>
    </source>
</evidence>
<sequence>MYKPLNITTYLNNLGSTYKEEYINGKLTVSGSSFPAEYIPYDKEFFYNNVPFQFFLTPNGDNIELEGQALQFPAIEVKTIHFIGVSNNGDFSEKISFMDKDQLKFTSTLSFTDWIEPLPRFKENEPVIHFPWIHTEVGVNKNIASSLWYQRIDLNKKTKVNKIVLEDNPSMHIFSITFEY</sequence>
<reference evidence="1" key="1">
    <citation type="submission" date="2021-09" db="EMBL/GenBank/DDBJ databases">
        <title>Genome analysis of Fictibacillus sp. KIGAM418 isolated from marine sediment.</title>
        <authorList>
            <person name="Seo M.-J."/>
            <person name="Cho E.-S."/>
            <person name="Hwang C.Y."/>
        </authorList>
    </citation>
    <scope>NUCLEOTIDE SEQUENCE</scope>
    <source>
        <strain evidence="1">KIGAM418</strain>
    </source>
</reference>
<dbReference type="RefSeq" id="WP_248254861.1">
    <property type="nucleotide sequence ID" value="NZ_JAIWJX010000004.1"/>
</dbReference>
<protein>
    <submittedName>
        <fullName evidence="1">Uncharacterized protein</fullName>
    </submittedName>
</protein>
<dbReference type="Proteomes" id="UP001139011">
    <property type="component" value="Unassembled WGS sequence"/>
</dbReference>
<dbReference type="AlphaFoldDB" id="A0A9X1XGY2"/>
<name>A0A9X1XGY2_9BACL</name>
<accession>A0A9X1XGY2</accession>
<proteinExistence type="predicted"/>
<comment type="caution">
    <text evidence="1">The sequence shown here is derived from an EMBL/GenBank/DDBJ whole genome shotgun (WGS) entry which is preliminary data.</text>
</comment>
<organism evidence="1 2">
    <name type="scientific">Fictibacillus marinisediminis</name>
    <dbReference type="NCBI Taxonomy" id="2878389"/>
    <lineage>
        <taxon>Bacteria</taxon>
        <taxon>Bacillati</taxon>
        <taxon>Bacillota</taxon>
        <taxon>Bacilli</taxon>
        <taxon>Bacillales</taxon>
        <taxon>Fictibacillaceae</taxon>
        <taxon>Fictibacillus</taxon>
    </lineage>
</organism>
<evidence type="ECO:0000313" key="1">
    <source>
        <dbReference type="EMBL" id="MCK6259493.1"/>
    </source>
</evidence>
<gene>
    <name evidence="1" type="ORF">LCY76_23255</name>
</gene>
<keyword evidence="2" id="KW-1185">Reference proteome</keyword>
<dbReference type="EMBL" id="JAIWJX010000004">
    <property type="protein sequence ID" value="MCK6259493.1"/>
    <property type="molecule type" value="Genomic_DNA"/>
</dbReference>